<organism evidence="1 2">
    <name type="scientific">Gossypium arboreum</name>
    <name type="common">Tree cotton</name>
    <name type="synonym">Gossypium nanking</name>
    <dbReference type="NCBI Taxonomy" id="29729"/>
    <lineage>
        <taxon>Eukaryota</taxon>
        <taxon>Viridiplantae</taxon>
        <taxon>Streptophyta</taxon>
        <taxon>Embryophyta</taxon>
        <taxon>Tracheophyta</taxon>
        <taxon>Spermatophyta</taxon>
        <taxon>Magnoliopsida</taxon>
        <taxon>eudicotyledons</taxon>
        <taxon>Gunneridae</taxon>
        <taxon>Pentapetalae</taxon>
        <taxon>rosids</taxon>
        <taxon>malvids</taxon>
        <taxon>Malvales</taxon>
        <taxon>Malvaceae</taxon>
        <taxon>Malvoideae</taxon>
        <taxon>Gossypium</taxon>
    </lineage>
</organism>
<evidence type="ECO:0000313" key="2">
    <source>
        <dbReference type="Proteomes" id="UP000032142"/>
    </source>
</evidence>
<protein>
    <submittedName>
        <fullName evidence="1">Uncharacterized protein</fullName>
    </submittedName>
</protein>
<dbReference type="Proteomes" id="UP000032142">
    <property type="component" value="Unassembled WGS sequence"/>
</dbReference>
<dbReference type="EMBL" id="KN399995">
    <property type="protein sequence ID" value="KHG13630.1"/>
    <property type="molecule type" value="Genomic_DNA"/>
</dbReference>
<dbReference type="AlphaFoldDB" id="A0A0B0NL99"/>
<evidence type="ECO:0000313" key="1">
    <source>
        <dbReference type="EMBL" id="KHG13630.1"/>
    </source>
</evidence>
<gene>
    <name evidence="1" type="ORF">F383_19363</name>
</gene>
<proteinExistence type="predicted"/>
<keyword evidence="2" id="KW-1185">Reference proteome</keyword>
<accession>A0A0B0NL99</accession>
<name>A0A0B0NL99_GOSAR</name>
<reference evidence="2" key="1">
    <citation type="submission" date="2014-09" db="EMBL/GenBank/DDBJ databases">
        <authorList>
            <person name="Mudge J."/>
            <person name="Ramaraj T."/>
            <person name="Lindquist I.E."/>
            <person name="Bharti A.K."/>
            <person name="Sundararajan A."/>
            <person name="Cameron C.T."/>
            <person name="Woodward J.E."/>
            <person name="May G.D."/>
            <person name="Brubaker C."/>
            <person name="Broadhvest J."/>
            <person name="Wilkins T.A."/>
        </authorList>
    </citation>
    <scope>NUCLEOTIDE SEQUENCE</scope>
    <source>
        <strain evidence="2">cv. AKA8401</strain>
    </source>
</reference>
<sequence length="20" mass="2521">MGVSDAWKTGDWRPEWWWRA</sequence>